<name>A0AAQ3U6E4_PASNO</name>
<evidence type="ECO:0000313" key="2">
    <source>
        <dbReference type="Proteomes" id="UP001341281"/>
    </source>
</evidence>
<accession>A0AAQ3U6E4</accession>
<gene>
    <name evidence="1" type="ORF">U9M48_031734</name>
</gene>
<dbReference type="Proteomes" id="UP001341281">
    <property type="component" value="Chromosome 07"/>
</dbReference>
<sequence>MWSAGLHDLQVVMAVAFNPAIKSQPGEIFSFGAFTTIVDKRGNAHPVHALLTPMAPCAPPQPVPSLPKPEQIRSTT</sequence>
<organism evidence="1 2">
    <name type="scientific">Paspalum notatum var. saurae</name>
    <dbReference type="NCBI Taxonomy" id="547442"/>
    <lineage>
        <taxon>Eukaryota</taxon>
        <taxon>Viridiplantae</taxon>
        <taxon>Streptophyta</taxon>
        <taxon>Embryophyta</taxon>
        <taxon>Tracheophyta</taxon>
        <taxon>Spermatophyta</taxon>
        <taxon>Magnoliopsida</taxon>
        <taxon>Liliopsida</taxon>
        <taxon>Poales</taxon>
        <taxon>Poaceae</taxon>
        <taxon>PACMAD clade</taxon>
        <taxon>Panicoideae</taxon>
        <taxon>Andropogonodae</taxon>
        <taxon>Paspaleae</taxon>
        <taxon>Paspalinae</taxon>
        <taxon>Paspalum</taxon>
    </lineage>
</organism>
<dbReference type="AlphaFoldDB" id="A0AAQ3U6E4"/>
<dbReference type="EMBL" id="CP144751">
    <property type="protein sequence ID" value="WVZ84742.1"/>
    <property type="molecule type" value="Genomic_DNA"/>
</dbReference>
<reference evidence="1 2" key="1">
    <citation type="submission" date="2024-02" db="EMBL/GenBank/DDBJ databases">
        <title>High-quality chromosome-scale genome assembly of Pensacola bahiagrass (Paspalum notatum Flugge var. saurae).</title>
        <authorList>
            <person name="Vega J.M."/>
            <person name="Podio M."/>
            <person name="Orjuela J."/>
            <person name="Siena L.A."/>
            <person name="Pessino S.C."/>
            <person name="Combes M.C."/>
            <person name="Mariac C."/>
            <person name="Albertini E."/>
            <person name="Pupilli F."/>
            <person name="Ortiz J.P.A."/>
            <person name="Leblanc O."/>
        </authorList>
    </citation>
    <scope>NUCLEOTIDE SEQUENCE [LARGE SCALE GENOMIC DNA]</scope>
    <source>
        <strain evidence="1">R1</strain>
        <tissue evidence="1">Leaf</tissue>
    </source>
</reference>
<protein>
    <submittedName>
        <fullName evidence="1">Uncharacterized protein</fullName>
    </submittedName>
</protein>
<evidence type="ECO:0000313" key="1">
    <source>
        <dbReference type="EMBL" id="WVZ84742.1"/>
    </source>
</evidence>
<keyword evidence="2" id="KW-1185">Reference proteome</keyword>
<proteinExistence type="predicted"/>